<organism evidence="1 2">
    <name type="scientific">Streptomyces lannensis</name>
    <dbReference type="NCBI Taxonomy" id="766498"/>
    <lineage>
        <taxon>Bacteria</taxon>
        <taxon>Bacillati</taxon>
        <taxon>Actinomycetota</taxon>
        <taxon>Actinomycetes</taxon>
        <taxon>Kitasatosporales</taxon>
        <taxon>Streptomycetaceae</taxon>
        <taxon>Streptomyces</taxon>
    </lineage>
</organism>
<gene>
    <name evidence="1" type="ORF">GCM10022207_69470</name>
</gene>
<dbReference type="EMBL" id="BAAAZA010000028">
    <property type="protein sequence ID" value="GAA3891965.1"/>
    <property type="molecule type" value="Genomic_DNA"/>
</dbReference>
<name>A0ABP7L323_9ACTN</name>
<evidence type="ECO:0000313" key="1">
    <source>
        <dbReference type="EMBL" id="GAA3891965.1"/>
    </source>
</evidence>
<reference evidence="2" key="1">
    <citation type="journal article" date="2019" name="Int. J. Syst. Evol. Microbiol.">
        <title>The Global Catalogue of Microorganisms (GCM) 10K type strain sequencing project: providing services to taxonomists for standard genome sequencing and annotation.</title>
        <authorList>
            <consortium name="The Broad Institute Genomics Platform"/>
            <consortium name="The Broad Institute Genome Sequencing Center for Infectious Disease"/>
            <person name="Wu L."/>
            <person name="Ma J."/>
        </authorList>
    </citation>
    <scope>NUCLEOTIDE SEQUENCE [LARGE SCALE GENOMIC DNA]</scope>
    <source>
        <strain evidence="2">JCM 16578</strain>
    </source>
</reference>
<sequence length="72" mass="7123">MLVETIPIDSAHPAGAGGTVTESAYRRVRAAQGGSTAVGDASAWDLFRMAFASVAPPGGHRHSAPGGGGAHP</sequence>
<evidence type="ECO:0000313" key="2">
    <source>
        <dbReference type="Proteomes" id="UP001501563"/>
    </source>
</evidence>
<comment type="caution">
    <text evidence="1">The sequence shown here is derived from an EMBL/GenBank/DDBJ whole genome shotgun (WGS) entry which is preliminary data.</text>
</comment>
<proteinExistence type="predicted"/>
<protein>
    <submittedName>
        <fullName evidence="1">Uncharacterized protein</fullName>
    </submittedName>
</protein>
<keyword evidence="2" id="KW-1185">Reference proteome</keyword>
<accession>A0ABP7L323</accession>
<dbReference type="Proteomes" id="UP001501563">
    <property type="component" value="Unassembled WGS sequence"/>
</dbReference>